<reference evidence="1" key="1">
    <citation type="submission" date="2017-02" db="UniProtKB">
        <authorList>
            <consortium name="WormBaseParasite"/>
        </authorList>
    </citation>
    <scope>IDENTIFICATION</scope>
</reference>
<dbReference type="AlphaFoldDB" id="A0A0N4WII9"/>
<sequence>LWSTFIFGRSNNSLVRLLRRKLLSLVLMLRDIVSRIDSGDNTRGGFAEALGVDEFSSLRCRL</sequence>
<protein>
    <submittedName>
        <fullName evidence="1">Transposase</fullName>
    </submittedName>
</protein>
<accession>A0A0N4WII9</accession>
<name>A0A0N4WII9_HAEPC</name>
<evidence type="ECO:0000313" key="1">
    <source>
        <dbReference type="WBParaSite" id="HPLM_0001077701-mRNA-1"/>
    </source>
</evidence>
<organism evidence="1">
    <name type="scientific">Haemonchus placei</name>
    <name type="common">Barber's pole worm</name>
    <dbReference type="NCBI Taxonomy" id="6290"/>
    <lineage>
        <taxon>Eukaryota</taxon>
        <taxon>Metazoa</taxon>
        <taxon>Ecdysozoa</taxon>
        <taxon>Nematoda</taxon>
        <taxon>Chromadorea</taxon>
        <taxon>Rhabditida</taxon>
        <taxon>Rhabditina</taxon>
        <taxon>Rhabditomorpha</taxon>
        <taxon>Strongyloidea</taxon>
        <taxon>Trichostrongylidae</taxon>
        <taxon>Haemonchus</taxon>
    </lineage>
</organism>
<proteinExistence type="predicted"/>
<dbReference type="WBParaSite" id="HPLM_0001077701-mRNA-1">
    <property type="protein sequence ID" value="HPLM_0001077701-mRNA-1"/>
    <property type="gene ID" value="HPLM_0001077701"/>
</dbReference>